<name>A0A069AHK7_CLODI</name>
<evidence type="ECO:0000313" key="2">
    <source>
        <dbReference type="EMBL" id="CDS93267.1"/>
    </source>
</evidence>
<organism evidence="1">
    <name type="scientific">Clostridioides difficile</name>
    <name type="common">Peptoclostridium difficile</name>
    <dbReference type="NCBI Taxonomy" id="1496"/>
    <lineage>
        <taxon>Bacteria</taxon>
        <taxon>Bacillati</taxon>
        <taxon>Bacillota</taxon>
        <taxon>Clostridia</taxon>
        <taxon>Peptostreptococcales</taxon>
        <taxon>Peptostreptococcaceae</taxon>
        <taxon>Clostridioides</taxon>
    </lineage>
</organism>
<accession>A0A069AHK7</accession>
<dbReference type="EMBL" id="LK932534">
    <property type="protein sequence ID" value="CDS90168.1"/>
    <property type="molecule type" value="Genomic_DNA"/>
</dbReference>
<reference evidence="1" key="1">
    <citation type="submission" date="2014-07" db="EMBL/GenBank/DDBJ databases">
        <authorList>
            <person name="Monot Marc"/>
        </authorList>
    </citation>
    <scope>NUCLEOTIDE SEQUENCE</scope>
    <source>
        <strain evidence="2">7032989</strain>
    </source>
</reference>
<sequence>MSTLLLFYTNIALLETIISTTIQTPKPITAPITNPHILIAPLFF</sequence>
<protein>
    <submittedName>
        <fullName evidence="1">Uncharacterized protein</fullName>
    </submittedName>
</protein>
<gene>
    <name evidence="2" type="ORF">BN1095_1300117</name>
    <name evidence="1" type="ORF">BN1096_790072</name>
</gene>
<dbReference type="AlphaFoldDB" id="A0A069AHK7"/>
<proteinExistence type="predicted"/>
<dbReference type="EMBL" id="LK932773">
    <property type="protein sequence ID" value="CDS93267.1"/>
    <property type="molecule type" value="Genomic_DNA"/>
</dbReference>
<evidence type="ECO:0000313" key="1">
    <source>
        <dbReference type="EMBL" id="CDS90168.1"/>
    </source>
</evidence>